<feature type="compositionally biased region" description="Basic and acidic residues" evidence="1">
    <location>
        <begin position="11"/>
        <end position="26"/>
    </location>
</feature>
<reference evidence="4" key="1">
    <citation type="journal article" date="2017" name="bioRxiv">
        <title>Comparative analysis of the genomes of Stylophora pistillata and Acropora digitifera provides evidence for extensive differences between species of corals.</title>
        <authorList>
            <person name="Voolstra C.R."/>
            <person name="Li Y."/>
            <person name="Liew Y.J."/>
            <person name="Baumgarten S."/>
            <person name="Zoccola D."/>
            <person name="Flot J.-F."/>
            <person name="Tambutte S."/>
            <person name="Allemand D."/>
            <person name="Aranda M."/>
        </authorList>
    </citation>
    <scope>NUCLEOTIDE SEQUENCE [LARGE SCALE GENOMIC DNA]</scope>
</reference>
<dbReference type="PANTHER" id="PTHR33332">
    <property type="entry name" value="REVERSE TRANSCRIPTASE DOMAIN-CONTAINING PROTEIN"/>
    <property type="match status" value="1"/>
</dbReference>
<proteinExistence type="predicted"/>
<name>A0A2B4S3U3_STYPI</name>
<protein>
    <submittedName>
        <fullName evidence="3">Uncharacterized protein</fullName>
    </submittedName>
</protein>
<feature type="region of interest" description="Disordered" evidence="1">
    <location>
        <begin position="1"/>
        <end position="44"/>
    </location>
</feature>
<dbReference type="OrthoDB" id="5987559at2759"/>
<evidence type="ECO:0000313" key="3">
    <source>
        <dbReference type="EMBL" id="PFX23267.1"/>
    </source>
</evidence>
<keyword evidence="2" id="KW-0812">Transmembrane</keyword>
<keyword evidence="2" id="KW-0472">Membrane</keyword>
<dbReference type="AlphaFoldDB" id="A0A2B4S3U3"/>
<feature type="transmembrane region" description="Helical" evidence="2">
    <location>
        <begin position="994"/>
        <end position="1012"/>
    </location>
</feature>
<dbReference type="Proteomes" id="UP000225706">
    <property type="component" value="Unassembled WGS sequence"/>
</dbReference>
<dbReference type="EMBL" id="LSMT01000213">
    <property type="protein sequence ID" value="PFX23267.1"/>
    <property type="molecule type" value="Genomic_DNA"/>
</dbReference>
<accession>A0A2B4S3U3</accession>
<keyword evidence="4" id="KW-1185">Reference proteome</keyword>
<evidence type="ECO:0000256" key="2">
    <source>
        <dbReference type="SAM" id="Phobius"/>
    </source>
</evidence>
<evidence type="ECO:0000313" key="4">
    <source>
        <dbReference type="Proteomes" id="UP000225706"/>
    </source>
</evidence>
<organism evidence="3 4">
    <name type="scientific">Stylophora pistillata</name>
    <name type="common">Smooth cauliflower coral</name>
    <dbReference type="NCBI Taxonomy" id="50429"/>
    <lineage>
        <taxon>Eukaryota</taxon>
        <taxon>Metazoa</taxon>
        <taxon>Cnidaria</taxon>
        <taxon>Anthozoa</taxon>
        <taxon>Hexacorallia</taxon>
        <taxon>Scleractinia</taxon>
        <taxon>Astrocoeniina</taxon>
        <taxon>Pocilloporidae</taxon>
        <taxon>Stylophora</taxon>
    </lineage>
</organism>
<evidence type="ECO:0000256" key="1">
    <source>
        <dbReference type="SAM" id="MobiDB-lite"/>
    </source>
</evidence>
<sequence length="1034" mass="115533">MASSNLEGESLPDRPKPPQIARDRSLKKTNSKYKTRGTSDEEKVPLHDRINQFPAADRLPRESLVLRSWQGETCLRNNVKGQGAKNDDGSYTLPPKTIQVNKFQHDLTVENVMLFSSAIVSVDEVQVYIFTQVNGKKSGGSLLSFLPNSAGESKARVNPKMVRDFNLEDADITFTNQVNVTSTRQVRVYSVFNLSLTNTALGGKSVVLHELIVLVTTHDKNGTEHRHDQHYTLNYTKTQVSGLVNVSFGSVHKPTGHQKDIKAATASVLVNVSSGSVHKPTGHQKDIKAAAGGNAVLPLPSNNQLFELFNPTLPLFDQRVNSLWLTVGSFAMWKFADDTTVSEIVLPSKQSALQQAVDFISTWSQENRLQLNPSKCKELQSCFKRSPPIHSPVELDGFAFDSVNSAKVLGVTIRDDFKWNDHIFNVTSKAAKRLYLLSQLKRAGICASDLVLFYCSTIRSVLEYACQVFHSSLPFYLSEELERIQKRALRIIFPYASYNSALKEAGISSLYDRRASLSFDLFNDIVLDINHKLAVELDGFAFESVNSAKVLGVTIRDDFKWNDHIFNVTSKAAKRLYLLSQLKRAGICASDLVLFYCSTIRSVLEYACQVFHSSLPFYLSEELERIQKRALRIIFPYASYNSALKEAGISSLYDRRASLSFDLFNDIVLDINHKLAGLSDSRYSFVVTPSYKYWAPWIRSFSRGNKIPNAIQEGPPILLMSKNEGPNMNLNEIQRKVQIKLLIELCDKLAIHGTYKMSNADLLKELIMKLGIPSELAMFSKFWEGSGQGMKNDDGSYTFAPETIQVTEKQHNLTVKSDMLFLNETVFMERVQVYAYTQHSGETSRGRLISLRLNSAGVSEARVNLKRVEELNLMDADLTLTSQVKVMSISEVQVHTHFNLHLPKMALGESSVIIHALVVVLTTHDKNNTGYNHDQHFTVNYTKVEVQIPTPTVVTHTAGSSVNESSGSAFEPTSQLEDNATTGMGSSSSLAVKVAVPIAIVIAALIACMVWYKYGRRHRCGICWKSHQYDDGLV</sequence>
<keyword evidence="2" id="KW-1133">Transmembrane helix</keyword>
<gene>
    <name evidence="3" type="ORF">AWC38_SpisGene12202</name>
</gene>
<comment type="caution">
    <text evidence="3">The sequence shown here is derived from an EMBL/GenBank/DDBJ whole genome shotgun (WGS) entry which is preliminary data.</text>
</comment>